<evidence type="ECO:0000313" key="2">
    <source>
        <dbReference type="Proteomes" id="UP000326062"/>
    </source>
</evidence>
<sequence length="174" mass="19658">MICGENKKPKQSVSSPSSLVCIQFSSVAQLCLTFVTPWTAARQASLSITNSQNLLKLMSIESEMPSNHLILCCPLLLPPSIFPSIRVFSNESVLRIRWLKYWRFSFSISPSNEYSGLISFRMDWLDLLAVQGTLKSLLQHHSSKASILRCSEQFPSLKTTLRTLWKMSSQEISV</sequence>
<reference evidence="1 2" key="1">
    <citation type="submission" date="2019-06" db="EMBL/GenBank/DDBJ databases">
        <title>Discovery of a novel chromosome fission-fusion reversal in muntjac.</title>
        <authorList>
            <person name="Mudd A.B."/>
            <person name="Bredeson J.V."/>
            <person name="Baum R."/>
            <person name="Hockemeyer D."/>
            <person name="Rokhsar D.S."/>
        </authorList>
    </citation>
    <scope>NUCLEOTIDE SEQUENCE [LARGE SCALE GENOMIC DNA]</scope>
    <source>
        <strain evidence="1">UCam_UCB_Mr</strain>
        <tissue evidence="1">Fibroblast cell line</tissue>
    </source>
</reference>
<evidence type="ECO:0000313" key="1">
    <source>
        <dbReference type="EMBL" id="KAB0340971.1"/>
    </source>
</evidence>
<dbReference type="EMBL" id="VCEB01003558">
    <property type="protein sequence ID" value="KAB0340971.1"/>
    <property type="molecule type" value="Genomic_DNA"/>
</dbReference>
<gene>
    <name evidence="1" type="ORF">FD755_024560</name>
</gene>
<keyword evidence="2" id="KW-1185">Reference proteome</keyword>
<dbReference type="Proteomes" id="UP000326062">
    <property type="component" value="Unassembled WGS sequence"/>
</dbReference>
<protein>
    <submittedName>
        <fullName evidence="1">Uncharacterized protein</fullName>
    </submittedName>
</protein>
<dbReference type="AlphaFoldDB" id="A0A5N3UW41"/>
<organism evidence="1 2">
    <name type="scientific">Muntiacus reevesi</name>
    <name type="common">Reeves' muntjac</name>
    <name type="synonym">Cervus reevesi</name>
    <dbReference type="NCBI Taxonomy" id="9886"/>
    <lineage>
        <taxon>Eukaryota</taxon>
        <taxon>Metazoa</taxon>
        <taxon>Chordata</taxon>
        <taxon>Craniata</taxon>
        <taxon>Vertebrata</taxon>
        <taxon>Euteleostomi</taxon>
        <taxon>Mammalia</taxon>
        <taxon>Eutheria</taxon>
        <taxon>Laurasiatheria</taxon>
        <taxon>Artiodactyla</taxon>
        <taxon>Ruminantia</taxon>
        <taxon>Pecora</taxon>
        <taxon>Cervidae</taxon>
        <taxon>Muntiacinae</taxon>
        <taxon>Muntiacus</taxon>
    </lineage>
</organism>
<name>A0A5N3UW41_MUNRE</name>
<accession>A0A5N3UW41</accession>
<comment type="caution">
    <text evidence="1">The sequence shown here is derived from an EMBL/GenBank/DDBJ whole genome shotgun (WGS) entry which is preliminary data.</text>
</comment>
<proteinExistence type="predicted"/>